<dbReference type="Gene3D" id="1.20.58.340">
    <property type="entry name" value="Magnesium transport protein CorA, transmembrane region"/>
    <property type="match status" value="1"/>
</dbReference>
<gene>
    <name evidence="3" type="ORF">CEP54_009007</name>
</gene>
<dbReference type="AlphaFoldDB" id="A0A428PSZ0"/>
<keyword evidence="2" id="KW-0812">Transmembrane</keyword>
<evidence type="ECO:0000313" key="4">
    <source>
        <dbReference type="Proteomes" id="UP000288168"/>
    </source>
</evidence>
<feature type="transmembrane region" description="Helical" evidence="2">
    <location>
        <begin position="426"/>
        <end position="446"/>
    </location>
</feature>
<name>A0A428PSZ0_9HYPO</name>
<feature type="compositionally biased region" description="Low complexity" evidence="1">
    <location>
        <begin position="468"/>
        <end position="481"/>
    </location>
</feature>
<evidence type="ECO:0000256" key="2">
    <source>
        <dbReference type="SAM" id="Phobius"/>
    </source>
</evidence>
<keyword evidence="2" id="KW-1133">Transmembrane helix</keyword>
<protein>
    <submittedName>
        <fullName evidence="3">Uncharacterized protein</fullName>
    </submittedName>
</protein>
<evidence type="ECO:0000256" key="1">
    <source>
        <dbReference type="SAM" id="MobiDB-lite"/>
    </source>
</evidence>
<comment type="caution">
    <text evidence="3">The sequence shown here is derived from an EMBL/GenBank/DDBJ whole genome shotgun (WGS) entry which is preliminary data.</text>
</comment>
<dbReference type="STRING" id="1325734.A0A428PSZ0"/>
<reference evidence="3 4" key="1">
    <citation type="submission" date="2017-06" db="EMBL/GenBank/DDBJ databases">
        <title>Comparative genomic analysis of Ambrosia Fusariam Clade fungi.</title>
        <authorList>
            <person name="Stajich J.E."/>
            <person name="Carrillo J."/>
            <person name="Kijimoto T."/>
            <person name="Eskalen A."/>
            <person name="O'Donnell K."/>
            <person name="Kasson M."/>
        </authorList>
    </citation>
    <scope>NUCLEOTIDE SEQUENCE [LARGE SCALE GENOMIC DNA]</scope>
    <source>
        <strain evidence="3 4">NRRL62584</strain>
    </source>
</reference>
<keyword evidence="4" id="KW-1185">Reference proteome</keyword>
<accession>A0A428PSZ0</accession>
<keyword evidence="2" id="KW-0472">Membrane</keyword>
<evidence type="ECO:0000313" key="3">
    <source>
        <dbReference type="EMBL" id="RSL56130.1"/>
    </source>
</evidence>
<organism evidence="3 4">
    <name type="scientific">Fusarium duplospermum</name>
    <dbReference type="NCBI Taxonomy" id="1325734"/>
    <lineage>
        <taxon>Eukaryota</taxon>
        <taxon>Fungi</taxon>
        <taxon>Dikarya</taxon>
        <taxon>Ascomycota</taxon>
        <taxon>Pezizomycotina</taxon>
        <taxon>Sordariomycetes</taxon>
        <taxon>Hypocreomycetidae</taxon>
        <taxon>Hypocreales</taxon>
        <taxon>Nectriaceae</taxon>
        <taxon>Fusarium</taxon>
        <taxon>Fusarium solani species complex</taxon>
    </lineage>
</organism>
<dbReference type="Proteomes" id="UP000288168">
    <property type="component" value="Unassembled WGS sequence"/>
</dbReference>
<sequence>MNLGFLVHGFQLLDQAPSTMRVVRAAHAHSSTLMEEIYQKIAEFNPQRPKQSSEVVAQFEVTELWRNDKGVVNVYDVTVPVQDVSTWLALDTRPSYLGGTETLVLRLVWPEFNMDEHRVDLPSTVKQSLLTRFGLELAYDYFPSCLAGASAFPKAVKPEGEEQAFAFCYLPKIAAIWSHTRFRLPLARQCVTNGIILAQKHERDDIKNFLNSKKNWQMPVASHDMFPALLCSLMLHRQIELTQGEIKNNIQAVEGRTGYTDFKTKRKHLATGELADVAAKITDYSSRLASTDRKSKTLENLMEFTQRTISSDQRVVSEGDKIMKNHIQVLQDRLKMQIVDREYTLKRAQIQNEVLLSLMSMNYSLSNTLISISTLRDAASMKTLAFVTMFFLPGSFISALFSTDVFDWEGVKKGAIGVPATPQFGLYWAITIPLTVVTFLLYFLWAECSSYERSQKREWKKWENWGLSSSESLDSDQSQSLRETFKENRDKVMREYHTLIRRGRGSRNKDDLP</sequence>
<dbReference type="OrthoDB" id="3642468at2759"/>
<feature type="region of interest" description="Disordered" evidence="1">
    <location>
        <begin position="468"/>
        <end position="489"/>
    </location>
</feature>
<proteinExistence type="predicted"/>
<dbReference type="EMBL" id="NKCI01000095">
    <property type="protein sequence ID" value="RSL56130.1"/>
    <property type="molecule type" value="Genomic_DNA"/>
</dbReference>